<dbReference type="Proteomes" id="UP001201812">
    <property type="component" value="Unassembled WGS sequence"/>
</dbReference>
<dbReference type="GO" id="GO:0003677">
    <property type="term" value="F:DNA binding"/>
    <property type="evidence" value="ECO:0007669"/>
    <property type="project" value="UniProtKB-KW"/>
</dbReference>
<keyword evidence="4" id="KW-0238">DNA-binding</keyword>
<evidence type="ECO:0000256" key="4">
    <source>
        <dbReference type="ARBA" id="ARBA00023125"/>
    </source>
</evidence>
<gene>
    <name evidence="8" type="ORF">DdX_05118</name>
</gene>
<evidence type="ECO:0000256" key="1">
    <source>
        <dbReference type="ARBA" id="ARBA00004123"/>
    </source>
</evidence>
<evidence type="ECO:0000256" key="2">
    <source>
        <dbReference type="ARBA" id="ARBA00022491"/>
    </source>
</evidence>
<dbReference type="EMBL" id="JAKKPZ010000005">
    <property type="protein sequence ID" value="KAI1720869.1"/>
    <property type="molecule type" value="Genomic_DNA"/>
</dbReference>
<feature type="domain" description="AXH" evidence="7">
    <location>
        <begin position="2"/>
        <end position="163"/>
    </location>
</feature>
<proteinExistence type="predicted"/>
<dbReference type="GO" id="GO:0005634">
    <property type="term" value="C:nucleus"/>
    <property type="evidence" value="ECO:0007669"/>
    <property type="project" value="UniProtKB-SubCell"/>
</dbReference>
<evidence type="ECO:0000256" key="3">
    <source>
        <dbReference type="ARBA" id="ARBA00023015"/>
    </source>
</evidence>
<dbReference type="SMART" id="SM00536">
    <property type="entry name" value="AXH"/>
    <property type="match status" value="1"/>
</dbReference>
<evidence type="ECO:0000256" key="6">
    <source>
        <dbReference type="ARBA" id="ARBA00023242"/>
    </source>
</evidence>
<evidence type="ECO:0000259" key="7">
    <source>
        <dbReference type="PROSITE" id="PS51148"/>
    </source>
</evidence>
<dbReference type="InterPro" id="IPR003652">
    <property type="entry name" value="Ataxin_AXH_dom"/>
</dbReference>
<keyword evidence="6" id="KW-0539">Nucleus</keyword>
<organism evidence="8 9">
    <name type="scientific">Ditylenchus destructor</name>
    <dbReference type="NCBI Taxonomy" id="166010"/>
    <lineage>
        <taxon>Eukaryota</taxon>
        <taxon>Metazoa</taxon>
        <taxon>Ecdysozoa</taxon>
        <taxon>Nematoda</taxon>
        <taxon>Chromadorea</taxon>
        <taxon>Rhabditida</taxon>
        <taxon>Tylenchina</taxon>
        <taxon>Tylenchomorpha</taxon>
        <taxon>Sphaerularioidea</taxon>
        <taxon>Anguinidae</taxon>
        <taxon>Anguininae</taxon>
        <taxon>Ditylenchus</taxon>
    </lineage>
</organism>
<keyword evidence="3" id="KW-0805">Transcription regulation</keyword>
<keyword evidence="9" id="KW-1185">Reference proteome</keyword>
<accession>A0AAD4N933</accession>
<dbReference type="PANTHER" id="PTHR13392">
    <property type="entry name" value="ATAXIN 1"/>
    <property type="match status" value="1"/>
</dbReference>
<dbReference type="Pfam" id="PF08517">
    <property type="entry name" value="AXH"/>
    <property type="match status" value="1"/>
</dbReference>
<keyword evidence="5" id="KW-0804">Transcription</keyword>
<protein>
    <submittedName>
        <fullName evidence="8">Ataxin-1 and HBP1 module (AXH) domain-containing protein</fullName>
    </submittedName>
</protein>
<dbReference type="PROSITE" id="PS51148">
    <property type="entry name" value="AXH"/>
    <property type="match status" value="1"/>
</dbReference>
<dbReference type="GO" id="GO:0003723">
    <property type="term" value="F:RNA binding"/>
    <property type="evidence" value="ECO:0007669"/>
    <property type="project" value="InterPro"/>
</dbReference>
<evidence type="ECO:0000256" key="5">
    <source>
        <dbReference type="ARBA" id="ARBA00023163"/>
    </source>
</evidence>
<sequence>MSGLELDPYYPTHFLRGTRLVTHEASHNQANTSTKLVETLTAQDFLSMSEALTNAQMNGSHVLSGLKISKGTVCGIKLSTCNKYVNINVVLENHGEEFSNDGQKEGNSTLCNQNSTKTSVQCPVEYPLFVTDSSDGKQGWSSYDPNKTLNLYGLESRELQVGL</sequence>
<evidence type="ECO:0000313" key="8">
    <source>
        <dbReference type="EMBL" id="KAI1720869.1"/>
    </source>
</evidence>
<dbReference type="PANTHER" id="PTHR13392:SF13">
    <property type="entry name" value="AXH DOMAIN-CONTAINING PROTEIN"/>
    <property type="match status" value="1"/>
</dbReference>
<reference evidence="8" key="1">
    <citation type="submission" date="2022-01" db="EMBL/GenBank/DDBJ databases">
        <title>Genome Sequence Resource for Two Populations of Ditylenchus destructor, the Migratory Endoparasitic Phytonematode.</title>
        <authorList>
            <person name="Zhang H."/>
            <person name="Lin R."/>
            <person name="Xie B."/>
        </authorList>
    </citation>
    <scope>NUCLEOTIDE SEQUENCE</scope>
    <source>
        <strain evidence="8">BazhouSP</strain>
    </source>
</reference>
<dbReference type="SUPFAM" id="SSF102031">
    <property type="entry name" value="AXH domain"/>
    <property type="match status" value="1"/>
</dbReference>
<dbReference type="InterPro" id="IPR036096">
    <property type="entry name" value="Ataxin_AXH_dom_sf"/>
</dbReference>
<dbReference type="AlphaFoldDB" id="A0AAD4N933"/>
<keyword evidence="2" id="KW-0678">Repressor</keyword>
<comment type="subcellular location">
    <subcellularLocation>
        <location evidence="1">Nucleus</location>
    </subcellularLocation>
</comment>
<comment type="caution">
    <text evidence="8">The sequence shown here is derived from an EMBL/GenBank/DDBJ whole genome shotgun (WGS) entry which is preliminary data.</text>
</comment>
<name>A0AAD4N933_9BILA</name>
<evidence type="ECO:0000313" key="9">
    <source>
        <dbReference type="Proteomes" id="UP001201812"/>
    </source>
</evidence>
<dbReference type="GO" id="GO:0006355">
    <property type="term" value="P:regulation of DNA-templated transcription"/>
    <property type="evidence" value="ECO:0007669"/>
    <property type="project" value="InterPro"/>
</dbReference>
<dbReference type="InterPro" id="IPR043404">
    <property type="entry name" value="ATAXIN1-like"/>
</dbReference>